<feature type="coiled-coil region" evidence="1">
    <location>
        <begin position="91"/>
        <end position="132"/>
    </location>
</feature>
<evidence type="ECO:0000256" key="1">
    <source>
        <dbReference type="SAM" id="Coils"/>
    </source>
</evidence>
<protein>
    <submittedName>
        <fullName evidence="2">Uncharacterized protein</fullName>
    </submittedName>
</protein>
<dbReference type="Proteomes" id="UP000294299">
    <property type="component" value="Chromosome NFRAN"/>
</dbReference>
<organism evidence="2 3">
    <name type="scientific">Candidatus Nitrosocosmicus franklandianus</name>
    <dbReference type="NCBI Taxonomy" id="1798806"/>
    <lineage>
        <taxon>Archaea</taxon>
        <taxon>Nitrososphaerota</taxon>
        <taxon>Nitrososphaeria</taxon>
        <taxon>Nitrososphaerales</taxon>
        <taxon>Nitrososphaeraceae</taxon>
        <taxon>Candidatus Nitrosocosmicus</taxon>
    </lineage>
</organism>
<dbReference type="AlphaFoldDB" id="A0A484ID32"/>
<dbReference type="KEGG" id="nfn:NFRAN_1807"/>
<gene>
    <name evidence="2" type="ORF">NFRAN_1807</name>
</gene>
<dbReference type="EMBL" id="LR216287">
    <property type="protein sequence ID" value="VFJ14129.1"/>
    <property type="molecule type" value="Genomic_DNA"/>
</dbReference>
<evidence type="ECO:0000313" key="3">
    <source>
        <dbReference type="Proteomes" id="UP000294299"/>
    </source>
</evidence>
<dbReference type="OrthoDB" id="11962at2157"/>
<keyword evidence="3" id="KW-1185">Reference proteome</keyword>
<evidence type="ECO:0000313" key="2">
    <source>
        <dbReference type="EMBL" id="VFJ14129.1"/>
    </source>
</evidence>
<sequence length="435" mass="51162">MLKQLQIVEEGEDIDSDLNSLTFFVNEVYYRCKSYGITPKLLTSWIINLLNFDPKKYVDTSNSSTKLSQNNANKVTMNRLLPFISEISEYIEDRKKEAEKINKYVAELERKIAEYETQKNELIQNIKDLELKNQSILNFQNAFNKLNETLQYGYNINLAKNPLPFAKLMNDFQNNNYDITSILEEYNKVGNLKSHIIEKQTQLQARTNELSKLNQESKSCEAMLSIHRKNLDIYQRLEVMKFGIKELEQLWLTVSEIVRDHCNPLRDHNNIENPVTFFMKDVEDNYYNKLKFEDKVNAKRTELSMINAQINYNRQILQLQPFIGSNLLSLFQKGIDEQDIIEVSRIFNNNQSLWDLFVDESKGKGNTLDPNNNNNNHIVKEKRWRILVDELKKYGGLKAMVKKQEDRLYKLEKESSMLFYQAQALGTICHNYLNL</sequence>
<name>A0A484ID32_9ARCH</name>
<dbReference type="RefSeq" id="WP_134484324.1">
    <property type="nucleotide sequence ID" value="NZ_LR216287.1"/>
</dbReference>
<proteinExistence type="predicted"/>
<reference evidence="2 3" key="1">
    <citation type="submission" date="2019-02" db="EMBL/GenBank/DDBJ databases">
        <authorList>
            <person name="Lehtovirta-Morley E L."/>
        </authorList>
    </citation>
    <scope>NUCLEOTIDE SEQUENCE [LARGE SCALE GENOMIC DNA]</scope>
    <source>
        <strain evidence="2">NFRAN1</strain>
    </source>
</reference>
<accession>A0A484ID32</accession>
<dbReference type="GeneID" id="39421117"/>
<keyword evidence="1" id="KW-0175">Coiled coil</keyword>